<dbReference type="InterPro" id="IPR011055">
    <property type="entry name" value="Dup_hybrid_motif"/>
</dbReference>
<dbReference type="Gene3D" id="2.70.70.10">
    <property type="entry name" value="Glucose Permease (Domain IIA)"/>
    <property type="match status" value="1"/>
</dbReference>
<comment type="caution">
    <text evidence="3">The sequence shown here is derived from an EMBL/GenBank/DDBJ whole genome shotgun (WGS) entry which is preliminary data.</text>
</comment>
<dbReference type="PANTHER" id="PTHR21666:SF270">
    <property type="entry name" value="MUREIN HYDROLASE ACTIVATOR ENVC"/>
    <property type="match status" value="1"/>
</dbReference>
<dbReference type="SUPFAM" id="SSF51261">
    <property type="entry name" value="Duplicated hybrid motif"/>
    <property type="match status" value="1"/>
</dbReference>
<evidence type="ECO:0000259" key="2">
    <source>
        <dbReference type="PROSITE" id="PS51782"/>
    </source>
</evidence>
<feature type="compositionally biased region" description="Pro residues" evidence="1">
    <location>
        <begin position="32"/>
        <end position="42"/>
    </location>
</feature>
<dbReference type="SUPFAM" id="SSF54106">
    <property type="entry name" value="LysM domain"/>
    <property type="match status" value="1"/>
</dbReference>
<dbReference type="PROSITE" id="PS51782">
    <property type="entry name" value="LYSM"/>
    <property type="match status" value="2"/>
</dbReference>
<reference evidence="4" key="1">
    <citation type="journal article" date="2022" name="J Environ Chem Eng">
        <title>Biodegradation of petroleum oil using a constructed nonpathogenic and heavy metal-tolerant bacterial consortium isolated from marine sponges.</title>
        <authorList>
            <person name="Dechsakulwatana C."/>
            <person name="Rungsihiranrut A."/>
            <person name="Muangchinda C."/>
            <person name="Ningthoujam R."/>
            <person name="Klankeo P."/>
            <person name="Pinyakong O."/>
        </authorList>
    </citation>
    <scope>NUCLEOTIDE SEQUENCE [LARGE SCALE GENOMIC DNA]</scope>
    <source>
        <strain evidence="4">MO2-4</strain>
    </source>
</reference>
<dbReference type="PANTHER" id="PTHR21666">
    <property type="entry name" value="PEPTIDASE-RELATED"/>
    <property type="match status" value="1"/>
</dbReference>
<evidence type="ECO:0000313" key="3">
    <source>
        <dbReference type="EMBL" id="MDV5822825.1"/>
    </source>
</evidence>
<evidence type="ECO:0000313" key="4">
    <source>
        <dbReference type="Proteomes" id="UP001185984"/>
    </source>
</evidence>
<dbReference type="Gene3D" id="3.10.350.10">
    <property type="entry name" value="LysM domain"/>
    <property type="match status" value="2"/>
</dbReference>
<protein>
    <submittedName>
        <fullName evidence="3">M23 family metallopeptidase</fullName>
    </submittedName>
</protein>
<dbReference type="EMBL" id="JAPTHD010000001">
    <property type="protein sequence ID" value="MDV5822825.1"/>
    <property type="molecule type" value="Genomic_DNA"/>
</dbReference>
<organism evidence="3 4">
    <name type="scientific">Sphingobium naphthae</name>
    <dbReference type="NCBI Taxonomy" id="1886786"/>
    <lineage>
        <taxon>Bacteria</taxon>
        <taxon>Pseudomonadati</taxon>
        <taxon>Pseudomonadota</taxon>
        <taxon>Alphaproteobacteria</taxon>
        <taxon>Sphingomonadales</taxon>
        <taxon>Sphingomonadaceae</taxon>
        <taxon>Sphingobium</taxon>
    </lineage>
</organism>
<dbReference type="Pfam" id="PF01476">
    <property type="entry name" value="LysM"/>
    <property type="match status" value="2"/>
</dbReference>
<dbReference type="InterPro" id="IPR018392">
    <property type="entry name" value="LysM"/>
</dbReference>
<dbReference type="InterPro" id="IPR050570">
    <property type="entry name" value="Cell_wall_metabolism_enzyme"/>
</dbReference>
<accession>A0ABU3ZTJ3</accession>
<feature type="region of interest" description="Disordered" evidence="1">
    <location>
        <begin position="27"/>
        <end position="46"/>
    </location>
</feature>
<proteinExistence type="predicted"/>
<dbReference type="Proteomes" id="UP001185984">
    <property type="component" value="Unassembled WGS sequence"/>
</dbReference>
<dbReference type="RefSeq" id="WP_317515921.1">
    <property type="nucleotide sequence ID" value="NZ_JAPTHD010000001.1"/>
</dbReference>
<feature type="domain" description="LysM" evidence="2">
    <location>
        <begin position="122"/>
        <end position="166"/>
    </location>
</feature>
<dbReference type="Pfam" id="PF01551">
    <property type="entry name" value="Peptidase_M23"/>
    <property type="match status" value="1"/>
</dbReference>
<evidence type="ECO:0000256" key="1">
    <source>
        <dbReference type="SAM" id="MobiDB-lite"/>
    </source>
</evidence>
<dbReference type="CDD" id="cd00118">
    <property type="entry name" value="LysM"/>
    <property type="match status" value="1"/>
</dbReference>
<dbReference type="CDD" id="cd12797">
    <property type="entry name" value="M23_peptidase"/>
    <property type="match status" value="1"/>
</dbReference>
<keyword evidence="4" id="KW-1185">Reference proteome</keyword>
<name>A0ABU3ZTJ3_9SPHN</name>
<dbReference type="InterPro" id="IPR036779">
    <property type="entry name" value="LysM_dom_sf"/>
</dbReference>
<dbReference type="PROSITE" id="PS51257">
    <property type="entry name" value="PROKAR_LIPOPROTEIN"/>
    <property type="match status" value="1"/>
</dbReference>
<dbReference type="InterPro" id="IPR016047">
    <property type="entry name" value="M23ase_b-sheet_dom"/>
</dbReference>
<sequence length="353" mass="36782">MPSSLRLPSCTLGPLLLTACIPQQLDRQPTYAPAPTPTPPPSLGADAATAQLAEPEPVWTAQQVVANARTVPESRYVVQPGDTLRGIGNRTGAGSEMIARANGLTPPYQLQAGQRLRIPGGRYHLVAEGETGIAIAAAYAIPWRRIVEANGLEEPYVLRRGQRLLLPDALPAGATSLEQRAAAFRIDIDDVLTGGQPATRENAPAVAASTRPRPLPANKPIAQPGAFAGSFAWPATGTILSRFGPGQSGSKNNGIDISAPVGTPIRAAADGVVAYAGDKVAVFGGLVLINHGSGWVSAYGHASRVDVVRGQKVTKGQIIGLTGDTGYASKPKLHFELRKDRAPVDPLGKLPPA</sequence>
<dbReference type="SMART" id="SM00257">
    <property type="entry name" value="LysM"/>
    <property type="match status" value="2"/>
</dbReference>
<feature type="domain" description="LysM" evidence="2">
    <location>
        <begin position="74"/>
        <end position="118"/>
    </location>
</feature>
<gene>
    <name evidence="3" type="ORF">O0R41_04345</name>
</gene>
<feature type="region of interest" description="Disordered" evidence="1">
    <location>
        <begin position="195"/>
        <end position="216"/>
    </location>
</feature>